<dbReference type="InterPro" id="IPR012393">
    <property type="entry name" value="Tricorn_protease"/>
</dbReference>
<dbReference type="SMART" id="SM00228">
    <property type="entry name" value="PDZ"/>
    <property type="match status" value="1"/>
</dbReference>
<dbReference type="Pfam" id="PF17820">
    <property type="entry name" value="PDZ_6"/>
    <property type="match status" value="1"/>
</dbReference>
<evidence type="ECO:0000256" key="3">
    <source>
        <dbReference type="ARBA" id="ARBA00022490"/>
    </source>
</evidence>
<organism evidence="8 9">
    <name type="scientific">Pelatocladus maniniholoensis HA4357-MV3</name>
    <dbReference type="NCBI Taxonomy" id="1117104"/>
    <lineage>
        <taxon>Bacteria</taxon>
        <taxon>Bacillati</taxon>
        <taxon>Cyanobacteriota</taxon>
        <taxon>Cyanophyceae</taxon>
        <taxon>Nostocales</taxon>
        <taxon>Nostocaceae</taxon>
        <taxon>Pelatocladus</taxon>
    </lineage>
</organism>
<dbReference type="CDD" id="cd07562">
    <property type="entry name" value="Peptidase_S41_TRI"/>
    <property type="match status" value="1"/>
</dbReference>
<comment type="caution">
    <text evidence="8">The sequence shown here is derived from an EMBL/GenBank/DDBJ whole genome shotgun (WGS) entry which is preliminary data.</text>
</comment>
<dbReference type="PANTHER" id="PTHR43253:SF1">
    <property type="entry name" value="TRICORN PROTEASE HOMOLOG 2-RELATED"/>
    <property type="match status" value="1"/>
</dbReference>
<dbReference type="Gene3D" id="3.30.750.44">
    <property type="match status" value="1"/>
</dbReference>
<dbReference type="GO" id="GO:0008236">
    <property type="term" value="F:serine-type peptidase activity"/>
    <property type="evidence" value="ECO:0007669"/>
    <property type="project" value="UniProtKB-KW"/>
</dbReference>
<keyword evidence="3" id="KW-0963">Cytoplasm</keyword>
<evidence type="ECO:0000313" key="8">
    <source>
        <dbReference type="EMBL" id="MBW4431516.1"/>
    </source>
</evidence>
<dbReference type="Proteomes" id="UP000813215">
    <property type="component" value="Unassembled WGS sequence"/>
</dbReference>
<dbReference type="InterPro" id="IPR029045">
    <property type="entry name" value="ClpP/crotonase-like_dom_sf"/>
</dbReference>
<reference evidence="8" key="1">
    <citation type="submission" date="2021-05" db="EMBL/GenBank/DDBJ databases">
        <authorList>
            <person name="Pietrasiak N."/>
            <person name="Ward R."/>
            <person name="Stajich J.E."/>
            <person name="Kurbessoian T."/>
        </authorList>
    </citation>
    <scope>NUCLEOTIDE SEQUENCE</scope>
    <source>
        <strain evidence="8">HA4357-MV3</strain>
    </source>
</reference>
<dbReference type="InterPro" id="IPR001478">
    <property type="entry name" value="PDZ"/>
</dbReference>
<keyword evidence="5" id="KW-0378">Hydrolase</keyword>
<proteinExistence type="inferred from homology"/>
<evidence type="ECO:0000259" key="7">
    <source>
        <dbReference type="PROSITE" id="PS50106"/>
    </source>
</evidence>
<dbReference type="GO" id="GO:0005737">
    <property type="term" value="C:cytoplasm"/>
    <property type="evidence" value="ECO:0007669"/>
    <property type="project" value="UniProtKB-SubCell"/>
</dbReference>
<evidence type="ECO:0000256" key="6">
    <source>
        <dbReference type="ARBA" id="ARBA00022825"/>
    </source>
</evidence>
<dbReference type="Gene3D" id="3.90.226.10">
    <property type="entry name" value="2-enoyl-CoA Hydratase, Chain A, domain 1"/>
    <property type="match status" value="1"/>
</dbReference>
<keyword evidence="6" id="KW-0720">Serine protease</keyword>
<dbReference type="InterPro" id="IPR036034">
    <property type="entry name" value="PDZ_sf"/>
</dbReference>
<evidence type="ECO:0000256" key="2">
    <source>
        <dbReference type="ARBA" id="ARBA00008524"/>
    </source>
</evidence>
<gene>
    <name evidence="8" type="ORF">KME28_07245</name>
</gene>
<dbReference type="Pfam" id="PF14684">
    <property type="entry name" value="Tricorn_C1"/>
    <property type="match status" value="1"/>
</dbReference>
<dbReference type="Gene3D" id="2.30.42.10">
    <property type="match status" value="1"/>
</dbReference>
<feature type="domain" description="PDZ" evidence="7">
    <location>
        <begin position="155"/>
        <end position="206"/>
    </location>
</feature>
<evidence type="ECO:0000256" key="1">
    <source>
        <dbReference type="ARBA" id="ARBA00004496"/>
    </source>
</evidence>
<dbReference type="InterPro" id="IPR041489">
    <property type="entry name" value="PDZ_6"/>
</dbReference>
<protein>
    <submittedName>
        <fullName evidence="8">S41 family peptidase</fullName>
    </submittedName>
</protein>
<evidence type="ECO:0000313" key="9">
    <source>
        <dbReference type="Proteomes" id="UP000813215"/>
    </source>
</evidence>
<dbReference type="InterPro" id="IPR028204">
    <property type="entry name" value="Tricorn_C1"/>
</dbReference>
<dbReference type="SUPFAM" id="SSF52096">
    <property type="entry name" value="ClpP/crotonase"/>
    <property type="match status" value="1"/>
</dbReference>
<dbReference type="PANTHER" id="PTHR43253">
    <property type="entry name" value="TRICORN PROTEASE HOMOLOG 2-RELATED"/>
    <property type="match status" value="1"/>
</dbReference>
<sequence>MKRPLQSGLFKFTTVMLISFSVLLLFWLASPLPKTLAKPETKIFEQVWQTINDNFYDSKFNGVDWKAMREKYKSQATQTKSSQEFAAIINQMLDELQTSHTHYYTQDEPAYYQILGIFVTRSGELQKQLAKFLPKGKIEYTGIGEFTKNINGKTYVSAIIEKSPAAAAGLKIGDQILSVDGRPYQPIQSFQGKAGEEVKLLIQRSAKTNSQTEITIAPKIFDAKTMFIDAQQASIQNIQRQGKKIGYIHIWSHAANEDQQQLQSEIIYGRLKDADGLILDFRDGWGGGDVNSLNLFTAQVGPSVTSIARNGKKYTYISQWKKPVVMVINEGSRSSKEIYAYGFQQHKIGPVIGTKTAGAVVAGRPFFMEDGSLLYVAVADVFVNGNQRLEGKGVTPDINVPLPLEYAQGADPQKERAIETVLGAIKPFAEY</sequence>
<dbReference type="EMBL" id="JAHHHW010000070">
    <property type="protein sequence ID" value="MBW4431516.1"/>
    <property type="molecule type" value="Genomic_DNA"/>
</dbReference>
<accession>A0A9E3LS06</accession>
<evidence type="ECO:0000256" key="4">
    <source>
        <dbReference type="ARBA" id="ARBA00022670"/>
    </source>
</evidence>
<dbReference type="SMART" id="SM00245">
    <property type="entry name" value="TSPc"/>
    <property type="match status" value="1"/>
</dbReference>
<dbReference type="AlphaFoldDB" id="A0A9E3LS06"/>
<dbReference type="Pfam" id="PF03572">
    <property type="entry name" value="Peptidase_S41"/>
    <property type="match status" value="1"/>
</dbReference>
<dbReference type="GO" id="GO:0006508">
    <property type="term" value="P:proteolysis"/>
    <property type="evidence" value="ECO:0007669"/>
    <property type="project" value="UniProtKB-KW"/>
</dbReference>
<comment type="similarity">
    <text evidence="2">Belongs to the peptidase S41B family.</text>
</comment>
<keyword evidence="4" id="KW-0645">Protease</keyword>
<dbReference type="SUPFAM" id="SSF50156">
    <property type="entry name" value="PDZ domain-like"/>
    <property type="match status" value="1"/>
</dbReference>
<evidence type="ECO:0000256" key="5">
    <source>
        <dbReference type="ARBA" id="ARBA00022801"/>
    </source>
</evidence>
<name>A0A9E3LS06_9NOST</name>
<dbReference type="PROSITE" id="PS50106">
    <property type="entry name" value="PDZ"/>
    <property type="match status" value="1"/>
</dbReference>
<reference evidence="8" key="2">
    <citation type="journal article" date="2022" name="Microbiol. Resour. Announc.">
        <title>Metagenome Sequencing to Explore Phylogenomics of Terrestrial Cyanobacteria.</title>
        <authorList>
            <person name="Ward R.D."/>
            <person name="Stajich J.E."/>
            <person name="Johansen J.R."/>
            <person name="Huntemann M."/>
            <person name="Clum A."/>
            <person name="Foster B."/>
            <person name="Foster B."/>
            <person name="Roux S."/>
            <person name="Palaniappan K."/>
            <person name="Varghese N."/>
            <person name="Mukherjee S."/>
            <person name="Reddy T.B.K."/>
            <person name="Daum C."/>
            <person name="Copeland A."/>
            <person name="Chen I.A."/>
            <person name="Ivanova N.N."/>
            <person name="Kyrpides N.C."/>
            <person name="Shapiro N."/>
            <person name="Eloe-Fadrosh E.A."/>
            <person name="Pietrasiak N."/>
        </authorList>
    </citation>
    <scope>NUCLEOTIDE SEQUENCE</scope>
    <source>
        <strain evidence="8">HA4357-MV3</strain>
    </source>
</reference>
<dbReference type="InterPro" id="IPR005151">
    <property type="entry name" value="Tail-specific_protease"/>
</dbReference>
<comment type="subcellular location">
    <subcellularLocation>
        <location evidence="1">Cytoplasm</location>
    </subcellularLocation>
</comment>